<name>A0ABP5MN23_9MICO</name>
<evidence type="ECO:0000256" key="1">
    <source>
        <dbReference type="SAM" id="Phobius"/>
    </source>
</evidence>
<dbReference type="EMBL" id="BAAAQT010000008">
    <property type="protein sequence ID" value="GAA2176040.1"/>
    <property type="molecule type" value="Genomic_DNA"/>
</dbReference>
<dbReference type="PANTHER" id="PTHR42877">
    <property type="entry name" value="L-ORNITHINE N(5)-MONOOXYGENASE-RELATED"/>
    <property type="match status" value="1"/>
</dbReference>
<organism evidence="2 3">
    <name type="scientific">Agrococcus versicolor</name>
    <dbReference type="NCBI Taxonomy" id="501482"/>
    <lineage>
        <taxon>Bacteria</taxon>
        <taxon>Bacillati</taxon>
        <taxon>Actinomycetota</taxon>
        <taxon>Actinomycetes</taxon>
        <taxon>Micrococcales</taxon>
        <taxon>Microbacteriaceae</taxon>
        <taxon>Agrococcus</taxon>
    </lineage>
</organism>
<dbReference type="Proteomes" id="UP001501599">
    <property type="component" value="Unassembled WGS sequence"/>
</dbReference>
<dbReference type="InterPro" id="IPR051209">
    <property type="entry name" value="FAD-bind_Monooxygenase_sf"/>
</dbReference>
<gene>
    <name evidence="2" type="ORF">GCM10009846_28280</name>
</gene>
<accession>A0ABP5MN23</accession>
<dbReference type="RefSeq" id="WP_344344734.1">
    <property type="nucleotide sequence ID" value="NZ_BAAAQT010000008.1"/>
</dbReference>
<protein>
    <submittedName>
        <fullName evidence="2">NAD(P)/FAD-dependent oxidoreductase</fullName>
    </submittedName>
</protein>
<proteinExistence type="predicted"/>
<reference evidence="3" key="1">
    <citation type="journal article" date="2019" name="Int. J. Syst. Evol. Microbiol.">
        <title>The Global Catalogue of Microorganisms (GCM) 10K type strain sequencing project: providing services to taxonomists for standard genome sequencing and annotation.</title>
        <authorList>
            <consortium name="The Broad Institute Genomics Platform"/>
            <consortium name="The Broad Institute Genome Sequencing Center for Infectious Disease"/>
            <person name="Wu L."/>
            <person name="Ma J."/>
        </authorList>
    </citation>
    <scope>NUCLEOTIDE SEQUENCE [LARGE SCALE GENOMIC DNA]</scope>
    <source>
        <strain evidence="3">JCM 16026</strain>
    </source>
</reference>
<dbReference type="SUPFAM" id="SSF51905">
    <property type="entry name" value="FAD/NAD(P)-binding domain"/>
    <property type="match status" value="2"/>
</dbReference>
<dbReference type="PANTHER" id="PTHR42877:SF4">
    <property type="entry name" value="FAD_NAD(P)-BINDING DOMAIN-CONTAINING PROTEIN-RELATED"/>
    <property type="match status" value="1"/>
</dbReference>
<dbReference type="Pfam" id="PF13738">
    <property type="entry name" value="Pyr_redox_3"/>
    <property type="match status" value="1"/>
</dbReference>
<dbReference type="Gene3D" id="3.50.50.60">
    <property type="entry name" value="FAD/NAD(P)-binding domain"/>
    <property type="match status" value="2"/>
</dbReference>
<evidence type="ECO:0000313" key="3">
    <source>
        <dbReference type="Proteomes" id="UP001501599"/>
    </source>
</evidence>
<sequence length="500" mass="56400">MSSTTTRRASGRRPTPRRPRLRVAIIGSGFGGIALAVKLQRRTSAEFTIFEQASGIGGTWFENRYPGCEVDIPSHAYSFSFVKHDWPRTHATQPELLAYANDVVDRFGLRPHVRLETKVERVEWSDADRTYAVHASDGTSERFDFVVSAVGLLNVPRYPDWPGLEEFEGVRFHTSRWEHGHDLAGKRVAVVGTGSTAAQVVPALAPEVGELTVYQREPGWIEPKRERAYTARERWTYRHVPFAQRIHRAYQFAVAGRRFKANDVESSRQREMRQLCTDYIAETVHDPQTRAALTPDYPWGCKRPIVATTYYPAFNRPNVELVPHAVMRVTKDGIVDATGTERKVDVLVLSTGFQPQQFLANLRVRGTGGRDLHDAWAQRATAFLGITVPDFPNFFILYGPNTNGGTSIIAQLERQAEVAVAAIRRIERSSSRVVDTDAAATTRWVEWIDEQLDTHASAMSSGCTNYYTVASGANVTQWPRTHLVYLLRTRLTRGRGLRFR</sequence>
<keyword evidence="1" id="KW-0812">Transmembrane</keyword>
<keyword evidence="1" id="KW-1133">Transmembrane helix</keyword>
<keyword evidence="1" id="KW-0472">Membrane</keyword>
<comment type="caution">
    <text evidence="2">The sequence shown here is derived from an EMBL/GenBank/DDBJ whole genome shotgun (WGS) entry which is preliminary data.</text>
</comment>
<evidence type="ECO:0000313" key="2">
    <source>
        <dbReference type="EMBL" id="GAA2176040.1"/>
    </source>
</evidence>
<keyword evidence="3" id="KW-1185">Reference proteome</keyword>
<feature type="transmembrane region" description="Helical" evidence="1">
    <location>
        <begin position="21"/>
        <end position="39"/>
    </location>
</feature>
<dbReference type="InterPro" id="IPR036188">
    <property type="entry name" value="FAD/NAD-bd_sf"/>
</dbReference>